<name>A0A6G8F3A4_9PROT</name>
<proteinExistence type="predicted"/>
<protein>
    <submittedName>
        <fullName evidence="1">Uncharacterized protein</fullName>
    </submittedName>
</protein>
<evidence type="ECO:0000313" key="1">
    <source>
        <dbReference type="EMBL" id="QIM10747.1"/>
    </source>
</evidence>
<accession>A0A6G8F3A4</accession>
<reference evidence="1" key="1">
    <citation type="journal article" date="2020" name="J. ISSAAS">
        <title>Lactobacilli and other gastrointestinal microbiota of Peromyscus leucopus, reservoir host for agents of Lyme disease and other zoonoses in North America.</title>
        <authorList>
            <person name="Milovic A."/>
            <person name="Bassam K."/>
            <person name="Shao H."/>
            <person name="Chatzistamou I."/>
            <person name="Tufts D.M."/>
            <person name="Diuk-Wasser M."/>
            <person name="Barbour A.G."/>
        </authorList>
    </citation>
    <scope>NUCLEOTIDE SEQUENCE</scope>
    <source>
        <strain evidence="1">LL90</strain>
    </source>
</reference>
<organism evidence="1">
    <name type="scientific">uncultured Alphaproteobacteria bacterium</name>
    <dbReference type="NCBI Taxonomy" id="91750"/>
    <lineage>
        <taxon>Bacteria</taxon>
        <taxon>Pseudomonadati</taxon>
        <taxon>Pseudomonadota</taxon>
        <taxon>Alphaproteobacteria</taxon>
        <taxon>environmental samples</taxon>
    </lineage>
</organism>
<dbReference type="EMBL" id="MN990732">
    <property type="protein sequence ID" value="QIM10747.1"/>
    <property type="molecule type" value="Genomic_DNA"/>
</dbReference>
<dbReference type="AlphaFoldDB" id="A0A6G8F3A4"/>
<sequence>MKKIKKNQKLVVMVTTHKGYHCYRANYLDYDDPRINNIRPCIQQADGSLKDLRTGDDVPFSKDTADLWNVSTGTVFEYPDGKRLLVSRLLFEDRAMIVLDNGFVFNPQSMALRKIKEEVETKETTA</sequence>
<gene>
    <name evidence="1" type="ORF">PlAlph_6390</name>
</gene>